<dbReference type="GO" id="GO:0015413">
    <property type="term" value="F:ABC-type nickel transporter activity"/>
    <property type="evidence" value="ECO:0007669"/>
    <property type="project" value="UniProtKB-EC"/>
</dbReference>
<dbReference type="Pfam" id="PF00005">
    <property type="entry name" value="ABC_tran"/>
    <property type="match status" value="1"/>
</dbReference>
<evidence type="ECO:0000256" key="6">
    <source>
        <dbReference type="ARBA" id="ARBA00022967"/>
    </source>
</evidence>
<dbReference type="SMART" id="SM00382">
    <property type="entry name" value="AAA"/>
    <property type="match status" value="1"/>
</dbReference>
<dbReference type="CDD" id="cd03257">
    <property type="entry name" value="ABC_NikE_OppD_transporters"/>
    <property type="match status" value="1"/>
</dbReference>
<dbReference type="PROSITE" id="PS00211">
    <property type="entry name" value="ABC_TRANSPORTER_1"/>
    <property type="match status" value="1"/>
</dbReference>
<evidence type="ECO:0000256" key="5">
    <source>
        <dbReference type="ARBA" id="ARBA00022840"/>
    </source>
</evidence>
<dbReference type="Pfam" id="PF08352">
    <property type="entry name" value="oligo_HPY"/>
    <property type="match status" value="1"/>
</dbReference>
<evidence type="ECO:0000313" key="15">
    <source>
        <dbReference type="Proteomes" id="UP000070589"/>
    </source>
</evidence>
<evidence type="ECO:0000256" key="8">
    <source>
        <dbReference type="ARBA" id="ARBA00023136"/>
    </source>
</evidence>
<evidence type="ECO:0000313" key="14">
    <source>
        <dbReference type="EMBL" id="KXA90634.1"/>
    </source>
</evidence>
<keyword evidence="7" id="KW-0406">Ion transport</keyword>
<dbReference type="InterPro" id="IPR050388">
    <property type="entry name" value="ABC_Ni/Peptide_Import"/>
</dbReference>
<dbReference type="InterPro" id="IPR027417">
    <property type="entry name" value="P-loop_NTPase"/>
</dbReference>
<sequence length="389" mass="43644">MENVLEIKDLKVRFYTYAGVVKALEGINLNVRKGETFGIVGETGCGKSVTALSTLLLTPSPGQIEEGEILLERNGHYQDLSKLDEAELRDMRGNEISMVFQEPGEALNPVYSVGEQIAEAFLAHRQKEMAEKILGELEDELKNEKGFLKRNILKAKKKIYKKIRENPDSYTVRLLSKIPIVKRYRNSLLEESERRAVKILDDVGIPEPEEITDKNPHELSGGMKQRVVISMALACKPKLLIADEPTSNLDVSIQARILNLLNDLKEEYGLSILYITHDLGVVAQTCDRAGVMYAGRIIEVAEIEELFENPKHPYTKTLLMAVPSPEKENLESVGGSVPDLVSPPPGCRFHPRCNKATEICSKKAPPMEEVKEEHTIACHNWRNEDEDNS</sequence>
<protein>
    <recommendedName>
        <fullName evidence="11">Nickel import system ATP-binding protein NikD</fullName>
        <ecNumber evidence="10">7.2.2.11</ecNumber>
    </recommendedName>
</protein>
<name>A0A133U8X2_9EURY</name>
<dbReference type="PANTHER" id="PTHR43297:SF13">
    <property type="entry name" value="NICKEL ABC TRANSPORTER, ATP-BINDING PROTEIN"/>
    <property type="match status" value="1"/>
</dbReference>
<evidence type="ECO:0000256" key="3">
    <source>
        <dbReference type="ARBA" id="ARBA00022475"/>
    </source>
</evidence>
<accession>A0A133U8X2</accession>
<dbReference type="GO" id="GO:0005886">
    <property type="term" value="C:plasma membrane"/>
    <property type="evidence" value="ECO:0007669"/>
    <property type="project" value="UniProtKB-SubCell"/>
</dbReference>
<comment type="caution">
    <text evidence="14">The sequence shown here is derived from an EMBL/GenBank/DDBJ whole genome shotgun (WGS) entry which is preliminary data.</text>
</comment>
<keyword evidence="3" id="KW-1003">Cell membrane</keyword>
<evidence type="ECO:0000256" key="9">
    <source>
        <dbReference type="ARBA" id="ARBA00038669"/>
    </source>
</evidence>
<evidence type="ECO:0000256" key="10">
    <source>
        <dbReference type="ARBA" id="ARBA00039098"/>
    </source>
</evidence>
<keyword evidence="4" id="KW-0547">Nucleotide-binding</keyword>
<evidence type="ECO:0000256" key="2">
    <source>
        <dbReference type="ARBA" id="ARBA00022448"/>
    </source>
</evidence>
<dbReference type="EC" id="7.2.2.11" evidence="10"/>
<evidence type="ECO:0000256" key="4">
    <source>
        <dbReference type="ARBA" id="ARBA00022741"/>
    </source>
</evidence>
<dbReference type="Gene3D" id="3.40.50.300">
    <property type="entry name" value="P-loop containing nucleotide triphosphate hydrolases"/>
    <property type="match status" value="1"/>
</dbReference>
<dbReference type="GO" id="GO:0015833">
    <property type="term" value="P:peptide transport"/>
    <property type="evidence" value="ECO:0007669"/>
    <property type="project" value="InterPro"/>
</dbReference>
<evidence type="ECO:0000256" key="12">
    <source>
        <dbReference type="ARBA" id="ARBA00048610"/>
    </source>
</evidence>
<keyword evidence="8" id="KW-0472">Membrane</keyword>
<dbReference type="Proteomes" id="UP000070589">
    <property type="component" value="Unassembled WGS sequence"/>
</dbReference>
<dbReference type="NCBIfam" id="TIGR01727">
    <property type="entry name" value="oligo_HPY"/>
    <property type="match status" value="1"/>
</dbReference>
<feature type="domain" description="ABC transporter" evidence="13">
    <location>
        <begin position="5"/>
        <end position="319"/>
    </location>
</feature>
<comment type="subunit">
    <text evidence="9">The complex is composed of two ATP-binding proteins (NikD and NikE), two transmembrane proteins (NikB and NikC) and a solute-binding protein (NikA).</text>
</comment>
<gene>
    <name evidence="14" type="ORF">AKJ62_00235</name>
</gene>
<evidence type="ECO:0000256" key="1">
    <source>
        <dbReference type="ARBA" id="ARBA00004202"/>
    </source>
</evidence>
<keyword evidence="5" id="KW-0067">ATP-binding</keyword>
<comment type="subcellular location">
    <subcellularLocation>
        <location evidence="1">Cell membrane</location>
        <topology evidence="1">Peripheral membrane protein</topology>
    </subcellularLocation>
</comment>
<dbReference type="PANTHER" id="PTHR43297">
    <property type="entry name" value="OLIGOPEPTIDE TRANSPORT ATP-BINDING PROTEIN APPD"/>
    <property type="match status" value="1"/>
</dbReference>
<dbReference type="GO" id="GO:0005524">
    <property type="term" value="F:ATP binding"/>
    <property type="evidence" value="ECO:0007669"/>
    <property type="project" value="UniProtKB-KW"/>
</dbReference>
<dbReference type="AlphaFoldDB" id="A0A133U8X2"/>
<dbReference type="PROSITE" id="PS50893">
    <property type="entry name" value="ABC_TRANSPORTER_2"/>
    <property type="match status" value="1"/>
</dbReference>
<dbReference type="SUPFAM" id="SSF52540">
    <property type="entry name" value="P-loop containing nucleoside triphosphate hydrolases"/>
    <property type="match status" value="1"/>
</dbReference>
<proteinExistence type="predicted"/>
<reference evidence="14 15" key="1">
    <citation type="journal article" date="2016" name="Sci. Rep.">
        <title>Metabolic traits of an uncultured archaeal lineage -MSBL1- from brine pools of the Red Sea.</title>
        <authorList>
            <person name="Mwirichia R."/>
            <person name="Alam I."/>
            <person name="Rashid M."/>
            <person name="Vinu M."/>
            <person name="Ba-Alawi W."/>
            <person name="Anthony Kamau A."/>
            <person name="Kamanda Ngugi D."/>
            <person name="Goker M."/>
            <person name="Klenk H.P."/>
            <person name="Bajic V."/>
            <person name="Stingl U."/>
        </authorList>
    </citation>
    <scope>NUCLEOTIDE SEQUENCE [LARGE SCALE GENOMIC DNA]</scope>
    <source>
        <strain evidence="14">SCGC-AAA259D14</strain>
    </source>
</reference>
<keyword evidence="2" id="KW-0813">Transport</keyword>
<keyword evidence="6" id="KW-1278">Translocase</keyword>
<organism evidence="14 15">
    <name type="scientific">candidate division MSBL1 archaeon SCGC-AAA259D14</name>
    <dbReference type="NCBI Taxonomy" id="1698261"/>
    <lineage>
        <taxon>Archaea</taxon>
        <taxon>Methanobacteriati</taxon>
        <taxon>Methanobacteriota</taxon>
        <taxon>candidate division MSBL1</taxon>
    </lineage>
</organism>
<evidence type="ECO:0000256" key="7">
    <source>
        <dbReference type="ARBA" id="ARBA00023065"/>
    </source>
</evidence>
<dbReference type="InterPro" id="IPR013563">
    <property type="entry name" value="Oligopep_ABC_C"/>
</dbReference>
<evidence type="ECO:0000256" key="11">
    <source>
        <dbReference type="ARBA" id="ARBA00044143"/>
    </source>
</evidence>
<dbReference type="EMBL" id="LHXL01000002">
    <property type="protein sequence ID" value="KXA90634.1"/>
    <property type="molecule type" value="Genomic_DNA"/>
</dbReference>
<dbReference type="InterPro" id="IPR017871">
    <property type="entry name" value="ABC_transporter-like_CS"/>
</dbReference>
<dbReference type="InterPro" id="IPR003593">
    <property type="entry name" value="AAA+_ATPase"/>
</dbReference>
<dbReference type="GO" id="GO:0016887">
    <property type="term" value="F:ATP hydrolysis activity"/>
    <property type="evidence" value="ECO:0007669"/>
    <property type="project" value="InterPro"/>
</dbReference>
<evidence type="ECO:0000259" key="13">
    <source>
        <dbReference type="PROSITE" id="PS50893"/>
    </source>
</evidence>
<comment type="catalytic activity">
    <reaction evidence="12">
        <text>Ni(2+)(out) + ATP + H2O = Ni(2+)(in) + ADP + phosphate + H(+)</text>
        <dbReference type="Rhea" id="RHEA:15557"/>
        <dbReference type="ChEBI" id="CHEBI:15377"/>
        <dbReference type="ChEBI" id="CHEBI:15378"/>
        <dbReference type="ChEBI" id="CHEBI:30616"/>
        <dbReference type="ChEBI" id="CHEBI:43474"/>
        <dbReference type="ChEBI" id="CHEBI:49786"/>
        <dbReference type="ChEBI" id="CHEBI:456216"/>
        <dbReference type="EC" id="7.2.2.11"/>
    </reaction>
    <physiologicalReaction direction="left-to-right" evidence="12">
        <dbReference type="Rhea" id="RHEA:15558"/>
    </physiologicalReaction>
</comment>
<dbReference type="PATRIC" id="fig|1698261.3.peg.58"/>
<keyword evidence="15" id="KW-1185">Reference proteome</keyword>
<dbReference type="InterPro" id="IPR003439">
    <property type="entry name" value="ABC_transporter-like_ATP-bd"/>
</dbReference>